<dbReference type="PANTHER" id="PTHR34397">
    <property type="entry name" value="OS05G0237600 PROTEIN"/>
    <property type="match status" value="1"/>
</dbReference>
<dbReference type="AlphaFoldDB" id="A0A3B6MVK4"/>
<dbReference type="Gramene" id="TraesCLE_scaffold_095643_01G000200.1">
    <property type="protein sequence ID" value="TraesCLE_scaffold_095643_01G000200.1"/>
    <property type="gene ID" value="TraesCLE_scaffold_095643_01G000200"/>
</dbReference>
<feature type="compositionally biased region" description="Polar residues" evidence="6">
    <location>
        <begin position="1"/>
        <end position="11"/>
    </location>
</feature>
<dbReference type="Gramene" id="TraesSTA5D03G03136820.1">
    <property type="protein sequence ID" value="TraesSTA5D03G03136820.1.CDS1"/>
    <property type="gene ID" value="TraesSTA5D03G03136820"/>
</dbReference>
<keyword evidence="4" id="KW-0804">Transcription</keyword>
<evidence type="ECO:0000313" key="7">
    <source>
        <dbReference type="EnsemblPlants" id="TraesCS5D02G287200.1.cds1"/>
    </source>
</evidence>
<dbReference type="GO" id="GO:0005634">
    <property type="term" value="C:nucleus"/>
    <property type="evidence" value="ECO:0007669"/>
    <property type="project" value="UniProtKB-SubCell"/>
</dbReference>
<keyword evidence="5" id="KW-0539">Nucleus</keyword>
<dbReference type="EnsemblPlants" id="TraesCS5D02G287200.1">
    <property type="protein sequence ID" value="TraesCS5D02G287200.1.cds1"/>
    <property type="gene ID" value="TraesCS5D02G287200"/>
</dbReference>
<feature type="compositionally biased region" description="Low complexity" evidence="6">
    <location>
        <begin position="34"/>
        <end position="61"/>
    </location>
</feature>
<dbReference type="PANTHER" id="PTHR34397:SF26">
    <property type="entry name" value="OS05G0567000 PROTEIN"/>
    <property type="match status" value="1"/>
</dbReference>
<feature type="compositionally biased region" description="Low complexity" evidence="6">
    <location>
        <begin position="222"/>
        <end position="231"/>
    </location>
</feature>
<feature type="compositionally biased region" description="Basic and acidic residues" evidence="6">
    <location>
        <begin position="125"/>
        <end position="135"/>
    </location>
</feature>
<dbReference type="Gramene" id="TraesCS5D02G287200.1">
    <property type="protein sequence ID" value="TraesCS5D02G287200.1.cds1"/>
    <property type="gene ID" value="TraesCS5D02G287200"/>
</dbReference>
<feature type="region of interest" description="Disordered" evidence="6">
    <location>
        <begin position="217"/>
        <end position="241"/>
    </location>
</feature>
<dbReference type="Proteomes" id="UP000019116">
    <property type="component" value="Chromosome 5D"/>
</dbReference>
<dbReference type="Gramene" id="TraesNOR5D03G03175380.1">
    <property type="protein sequence ID" value="TraesNOR5D03G03175380.1.CDS1"/>
    <property type="gene ID" value="TraesNOR5D03G03175380"/>
</dbReference>
<dbReference type="Gramene" id="TraesLDM5D03G03152070.1">
    <property type="protein sequence ID" value="TraesLDM5D03G03152070.1.CDS1"/>
    <property type="gene ID" value="TraesLDM5D03G03152070"/>
</dbReference>
<organism evidence="7">
    <name type="scientific">Triticum aestivum</name>
    <name type="common">Wheat</name>
    <dbReference type="NCBI Taxonomy" id="4565"/>
    <lineage>
        <taxon>Eukaryota</taxon>
        <taxon>Viridiplantae</taxon>
        <taxon>Streptophyta</taxon>
        <taxon>Embryophyta</taxon>
        <taxon>Tracheophyta</taxon>
        <taxon>Spermatophyta</taxon>
        <taxon>Magnoliopsida</taxon>
        <taxon>Liliopsida</taxon>
        <taxon>Poales</taxon>
        <taxon>Poaceae</taxon>
        <taxon>BOP clade</taxon>
        <taxon>Pooideae</taxon>
        <taxon>Triticodae</taxon>
        <taxon>Triticeae</taxon>
        <taxon>Triticinae</taxon>
        <taxon>Triticum</taxon>
    </lineage>
</organism>
<dbReference type="OMA" id="HFVIANT"/>
<name>A0A3B6MVK4_WHEAT</name>
<keyword evidence="3" id="KW-0238">DNA-binding</keyword>
<evidence type="ECO:0000256" key="4">
    <source>
        <dbReference type="ARBA" id="ARBA00023163"/>
    </source>
</evidence>
<dbReference type="Gramene" id="TraesROB_scaffold_073007_01G000300.1">
    <property type="protein sequence ID" value="TraesROB_scaffold_073007_01G000300.1"/>
    <property type="gene ID" value="TraesROB_scaffold_073007_01G000300"/>
</dbReference>
<dbReference type="Gramene" id="TraesPARA_EIv1.0_1830330.1">
    <property type="protein sequence ID" value="TraesPARA_EIv1.0_1830330.1.CDS1"/>
    <property type="gene ID" value="TraesPARA_EIv1.0_1830330"/>
</dbReference>
<dbReference type="Gene3D" id="2.40.330.10">
    <property type="entry name" value="DNA-binding pseudobarrel domain"/>
    <property type="match status" value="1"/>
</dbReference>
<dbReference type="Gramene" id="TraesWEE_scaffold_165190_01G000200.1">
    <property type="protein sequence ID" value="TraesWEE_scaffold_165190_01G000200.1"/>
    <property type="gene ID" value="TraesWEE_scaffold_165190_01G000200"/>
</dbReference>
<dbReference type="Gramene" id="TraesJAG5D03G03143360.1">
    <property type="protein sequence ID" value="TraesJAG5D03G03143360.1.CDS1"/>
    <property type="gene ID" value="TraesJAG5D03G03143360"/>
</dbReference>
<feature type="region of interest" description="Disordered" evidence="6">
    <location>
        <begin position="125"/>
        <end position="144"/>
    </location>
</feature>
<dbReference type="Gramene" id="TraesCAD_scaffold_074915_01G000200.1">
    <property type="protein sequence ID" value="TraesCAD_scaffold_074915_01G000200.1"/>
    <property type="gene ID" value="TraesCAD_scaffold_074915_01G000200"/>
</dbReference>
<feature type="region of interest" description="Disordered" evidence="6">
    <location>
        <begin position="1"/>
        <end position="66"/>
    </location>
</feature>
<evidence type="ECO:0000313" key="8">
    <source>
        <dbReference type="Proteomes" id="UP000019116"/>
    </source>
</evidence>
<dbReference type="OrthoDB" id="631801at2759"/>
<evidence type="ECO:0000256" key="6">
    <source>
        <dbReference type="SAM" id="MobiDB-lite"/>
    </source>
</evidence>
<evidence type="ECO:0000256" key="2">
    <source>
        <dbReference type="ARBA" id="ARBA00023015"/>
    </source>
</evidence>
<dbReference type="Gramene" id="TraesSYM5D03G03085950.1">
    <property type="protein sequence ID" value="TraesSYM5D03G03085950.1.CDS1"/>
    <property type="gene ID" value="TraesSYM5D03G03085950"/>
</dbReference>
<dbReference type="Gramene" id="TraesMAC5D03G03144990.1">
    <property type="protein sequence ID" value="TraesMAC5D03G03144990.1.CDS1"/>
    <property type="gene ID" value="TraesMAC5D03G03144990"/>
</dbReference>
<comment type="subcellular location">
    <subcellularLocation>
        <location evidence="1">Nucleus</location>
    </subcellularLocation>
</comment>
<proteinExistence type="predicted"/>
<dbReference type="InterPro" id="IPR015300">
    <property type="entry name" value="DNA-bd_pseudobarrel_sf"/>
</dbReference>
<dbReference type="Gramene" id="TraesRN5D0100686200.1">
    <property type="protein sequence ID" value="TraesRN5D0100686200.1"/>
    <property type="gene ID" value="TraesRN5D0100686200"/>
</dbReference>
<evidence type="ECO:0000256" key="3">
    <source>
        <dbReference type="ARBA" id="ARBA00023125"/>
    </source>
</evidence>
<dbReference type="Gramene" id="TraesLAC5D03G03101670.1">
    <property type="protein sequence ID" value="TraesLAC5D03G03101670.1.CDS1"/>
    <property type="gene ID" value="TraesLAC5D03G03101670"/>
</dbReference>
<feature type="compositionally biased region" description="Polar residues" evidence="6">
    <location>
        <begin position="232"/>
        <end position="241"/>
    </location>
</feature>
<evidence type="ECO:0000256" key="1">
    <source>
        <dbReference type="ARBA" id="ARBA00004123"/>
    </source>
</evidence>
<reference evidence="7" key="1">
    <citation type="submission" date="2018-08" db="EMBL/GenBank/DDBJ databases">
        <authorList>
            <person name="Rossello M."/>
        </authorList>
    </citation>
    <scope>NUCLEOTIDE SEQUENCE [LARGE SCALE GENOMIC DNA]</scope>
    <source>
        <strain evidence="7">cv. Chinese Spring</strain>
    </source>
</reference>
<dbReference type="Gramene" id="TraesCS5D03G0656500.1">
    <property type="protein sequence ID" value="TraesCS5D03G0656500.1.CDS1"/>
    <property type="gene ID" value="TraesCS5D03G0656500"/>
</dbReference>
<protein>
    <submittedName>
        <fullName evidence="7">Uncharacterized protein</fullName>
    </submittedName>
</protein>
<keyword evidence="8" id="KW-1185">Reference proteome</keyword>
<dbReference type="Gramene" id="TraesARI5D03G03099560.1">
    <property type="protein sequence ID" value="TraesARI5D03G03099560.1.CDS1"/>
    <property type="gene ID" value="TraesARI5D03G03099560"/>
</dbReference>
<accession>A0A3B6MVK4</accession>
<reference evidence="7" key="2">
    <citation type="submission" date="2018-10" db="UniProtKB">
        <authorList>
            <consortium name="EnsemblPlants"/>
        </authorList>
    </citation>
    <scope>IDENTIFICATION</scope>
</reference>
<keyword evidence="2" id="KW-0805">Transcription regulation</keyword>
<dbReference type="Gramene" id="TraesJUL5D03G03171000.1">
    <property type="protein sequence ID" value="TraesJUL5D03G03171000.1.CDS1"/>
    <property type="gene ID" value="TraesJUL5D03G03171000"/>
</dbReference>
<dbReference type="GO" id="GO:0003677">
    <property type="term" value="F:DNA binding"/>
    <property type="evidence" value="ECO:0007669"/>
    <property type="project" value="UniProtKB-KW"/>
</dbReference>
<sequence>MERYCSTSPSETAGGDAEAKPTEVTANDAASTLEPGSSSAAAAPFSGEPADAVSPPAAGQQPGPPEPVWIRARLGLLLDHPLHFIAEKRVQRSDLDLQQSRLSMPHGDATGRLLPLLSDEQRRAAKLANPRERPEPQACHRARRKKPGGLVVPVCVNRAGDRMDAQLTRWESNGSTVLKFGDHGSFVDGSGLEAMDEIQIWAFQRDGGPCLVIHKVGDDETTATPPEAAAAGQQSKPSSEE</sequence>
<evidence type="ECO:0000256" key="5">
    <source>
        <dbReference type="ARBA" id="ARBA00023242"/>
    </source>
</evidence>